<reference evidence="2" key="1">
    <citation type="submission" date="2023-10" db="EMBL/GenBank/DDBJ databases">
        <authorList>
            <person name="Noh H."/>
        </authorList>
    </citation>
    <scope>NUCLEOTIDE SEQUENCE</scope>
    <source>
        <strain evidence="2">DUCC4014</strain>
    </source>
</reference>
<gene>
    <name evidence="2" type="primary">GLX3_2</name>
    <name evidence="2" type="ORF">LOC62_02G001953</name>
</gene>
<proteinExistence type="predicted"/>
<evidence type="ECO:0000256" key="1">
    <source>
        <dbReference type="SAM" id="MobiDB-lite"/>
    </source>
</evidence>
<evidence type="ECO:0000313" key="3">
    <source>
        <dbReference type="Proteomes" id="UP000827549"/>
    </source>
</evidence>
<sequence>MPPSKVAIAIASSPASGGLNPEDVLRPFTAFRWAGLDVDFVSDNGTYSTLSPPTSPTTASFEERELLADPSSEFRAALARVKPATAATPAAYGIVLSAPGDGLAPKVLAAGGITVSVPPPTGSSPRTSLDVSRDGPAQTGADELRAELAGLSDATSKGVTVSGRSVVARSSRAGEAAALAAIQVYNSL</sequence>
<dbReference type="SUPFAM" id="SSF52317">
    <property type="entry name" value="Class I glutamine amidotransferase-like"/>
    <property type="match status" value="1"/>
</dbReference>
<keyword evidence="3" id="KW-1185">Reference proteome</keyword>
<dbReference type="GeneID" id="87805204"/>
<dbReference type="InterPro" id="IPR029062">
    <property type="entry name" value="Class_I_gatase-like"/>
</dbReference>
<accession>A0AAF0Y677</accession>
<organism evidence="2 3">
    <name type="scientific">Vanrija pseudolonga</name>
    <dbReference type="NCBI Taxonomy" id="143232"/>
    <lineage>
        <taxon>Eukaryota</taxon>
        <taxon>Fungi</taxon>
        <taxon>Dikarya</taxon>
        <taxon>Basidiomycota</taxon>
        <taxon>Agaricomycotina</taxon>
        <taxon>Tremellomycetes</taxon>
        <taxon>Trichosporonales</taxon>
        <taxon>Trichosporonaceae</taxon>
        <taxon>Vanrija</taxon>
    </lineage>
</organism>
<protein>
    <submittedName>
        <fullName evidence="2">Glyoxalase 3</fullName>
    </submittedName>
</protein>
<dbReference type="EMBL" id="CP086715">
    <property type="protein sequence ID" value="WOO78406.1"/>
    <property type="molecule type" value="Genomic_DNA"/>
</dbReference>
<dbReference type="AlphaFoldDB" id="A0AAF0Y677"/>
<dbReference type="RefSeq" id="XP_062624438.1">
    <property type="nucleotide sequence ID" value="XM_062768454.1"/>
</dbReference>
<feature type="region of interest" description="Disordered" evidence="1">
    <location>
        <begin position="117"/>
        <end position="138"/>
    </location>
</feature>
<name>A0AAF0Y677_9TREE</name>
<dbReference type="Proteomes" id="UP000827549">
    <property type="component" value="Chromosome 2"/>
</dbReference>
<dbReference type="Gene3D" id="3.40.50.880">
    <property type="match status" value="1"/>
</dbReference>
<evidence type="ECO:0000313" key="2">
    <source>
        <dbReference type="EMBL" id="WOO78406.1"/>
    </source>
</evidence>